<dbReference type="InterPro" id="IPR004843">
    <property type="entry name" value="Calcineurin-like_PHP"/>
</dbReference>
<dbReference type="Proteomes" id="UP000070188">
    <property type="component" value="Unassembled WGS sequence"/>
</dbReference>
<dbReference type="GO" id="GO:0016020">
    <property type="term" value="C:membrane"/>
    <property type="evidence" value="ECO:0007669"/>
    <property type="project" value="GOC"/>
</dbReference>
<reference evidence="2 7" key="2">
    <citation type="submission" date="2015-02" db="EMBL/GenBank/DDBJ databases">
        <title>Physiological reanalysis, assessment of diazotrophy, and genome sequences of multiple isolates of Streptomyces thermoautotrophicus.</title>
        <authorList>
            <person name="MacKellar D.C."/>
            <person name="Lieber L."/>
            <person name="Norman J."/>
            <person name="Bolger A."/>
            <person name="Tobin C."/>
            <person name="Murray J.W."/>
            <person name="Prell J."/>
        </authorList>
    </citation>
    <scope>NUCLEOTIDE SEQUENCE [LARGE SCALE GENOMIC DNA]</scope>
    <source>
        <strain evidence="2 7">UBT1</strain>
    </source>
</reference>
<evidence type="ECO:0000313" key="2">
    <source>
        <dbReference type="EMBL" id="KWW97448.1"/>
    </source>
</evidence>
<dbReference type="Gene3D" id="3.60.21.10">
    <property type="match status" value="1"/>
</dbReference>
<dbReference type="PATRIC" id="fig|1469144.10.peg.419"/>
<dbReference type="EMBL" id="LAXD01000001">
    <property type="protein sequence ID" value="KWW98707.1"/>
    <property type="molecule type" value="Genomic_DNA"/>
</dbReference>
<dbReference type="Pfam" id="PF00149">
    <property type="entry name" value="Metallophos"/>
    <property type="match status" value="1"/>
</dbReference>
<sequence length="305" mass="33803">MRPRYAVPLGIVATGAAGLAYAAGYEVRSFRLRRVEVPVLKPGERPLRILHLSDIHMIPGQRKKQRWLHSLDIYAPDLVINTGDNLSHPDAVPEVLDALGPLLKRPGAFVFGSNDYYQSTPKNPVKYLLPDTGERSIHGPMNPWEDMRDAFRDAGWLDLTNTRDRLKVDGREIEFVGVDDPHIRRDRYHLVAGKADPAADLAIGVLHAPYTHVLDRMVADGFPLIIAGHTHGGQLCVPFYGALVTNCDLDRKRARGLSRYGGPERGLDHEAWLHVSAGIGTSRFAPVRFACPPEAVLLTLVPRDS</sequence>
<evidence type="ECO:0000313" key="3">
    <source>
        <dbReference type="EMBL" id="KWW98707.1"/>
    </source>
</evidence>
<dbReference type="Proteomes" id="UP000070659">
    <property type="component" value="Unassembled WGS sequence"/>
</dbReference>
<dbReference type="PANTHER" id="PTHR31302:SF20">
    <property type="entry name" value="CONSERVED PROTEIN"/>
    <property type="match status" value="1"/>
</dbReference>
<dbReference type="InterPro" id="IPR029052">
    <property type="entry name" value="Metallo-depent_PP-like"/>
</dbReference>
<accession>A0A132MHZ2</accession>
<protein>
    <submittedName>
        <fullName evidence="2">Metallophosphoesterase</fullName>
    </submittedName>
</protein>
<evidence type="ECO:0000259" key="1">
    <source>
        <dbReference type="Pfam" id="PF00149"/>
    </source>
</evidence>
<dbReference type="EMBL" id="JYIK01000835">
    <property type="protein sequence ID" value="KWX09342.1"/>
    <property type="molecule type" value="Genomic_DNA"/>
</dbReference>
<evidence type="ECO:0000313" key="7">
    <source>
        <dbReference type="Proteomes" id="UP000070659"/>
    </source>
</evidence>
<dbReference type="AlphaFoldDB" id="A0A132MHZ2"/>
<dbReference type="GO" id="GO:0008758">
    <property type="term" value="F:UDP-2,3-diacylglucosamine hydrolase activity"/>
    <property type="evidence" value="ECO:0007669"/>
    <property type="project" value="TreeGrafter"/>
</dbReference>
<evidence type="ECO:0000313" key="4">
    <source>
        <dbReference type="EMBL" id="KWX09342.1"/>
    </source>
</evidence>
<dbReference type="OrthoDB" id="9780884at2"/>
<dbReference type="InterPro" id="IPR051158">
    <property type="entry name" value="Metallophosphoesterase_sf"/>
</dbReference>
<dbReference type="RefSeq" id="WP_066883559.1">
    <property type="nucleotide sequence ID" value="NZ_CP171739.1"/>
</dbReference>
<name>A0A132MHZ2_9ACTN</name>
<dbReference type="PANTHER" id="PTHR31302">
    <property type="entry name" value="TRANSMEMBRANE PROTEIN WITH METALLOPHOSPHOESTERASE DOMAIN-RELATED"/>
    <property type="match status" value="1"/>
</dbReference>
<gene>
    <name evidence="3" type="ORF">LI90_336</name>
    <name evidence="2" type="ORF">TH66_17505</name>
    <name evidence="4" type="ORF">TR74_10170</name>
</gene>
<dbReference type="STRING" id="1469144.LI90_336"/>
<dbReference type="EMBL" id="JYIJ01000019">
    <property type="protein sequence ID" value="KWW97448.1"/>
    <property type="molecule type" value="Genomic_DNA"/>
</dbReference>
<organism evidence="2 7">
    <name type="scientific">Carbonactinospora thermoautotrophica</name>
    <dbReference type="NCBI Taxonomy" id="1469144"/>
    <lineage>
        <taxon>Bacteria</taxon>
        <taxon>Bacillati</taxon>
        <taxon>Actinomycetota</taxon>
        <taxon>Actinomycetes</taxon>
        <taxon>Kitasatosporales</taxon>
        <taxon>Carbonactinosporaceae</taxon>
        <taxon>Carbonactinospora</taxon>
    </lineage>
</organism>
<dbReference type="SUPFAM" id="SSF56300">
    <property type="entry name" value="Metallo-dependent phosphatases"/>
    <property type="match status" value="1"/>
</dbReference>
<dbReference type="Proteomes" id="UP000070598">
    <property type="component" value="Unassembled WGS sequence"/>
</dbReference>
<feature type="domain" description="Calcineurin-like phosphoesterase" evidence="1">
    <location>
        <begin position="47"/>
        <end position="232"/>
    </location>
</feature>
<keyword evidence="5" id="KW-1185">Reference proteome</keyword>
<dbReference type="GO" id="GO:0009245">
    <property type="term" value="P:lipid A biosynthetic process"/>
    <property type="evidence" value="ECO:0007669"/>
    <property type="project" value="TreeGrafter"/>
</dbReference>
<proteinExistence type="predicted"/>
<evidence type="ECO:0000313" key="5">
    <source>
        <dbReference type="Proteomes" id="UP000070188"/>
    </source>
</evidence>
<reference evidence="6" key="1">
    <citation type="submission" date="2015-02" db="EMBL/GenBank/DDBJ databases">
        <title>Physiological reanalysis, assessment of diazotrophy, and genome sequences of multiple isolates of Streptomyces thermoautotrophicus.</title>
        <authorList>
            <person name="MacKellar D.C."/>
            <person name="Lieber L."/>
            <person name="Norman J."/>
            <person name="Bolger A."/>
            <person name="Tobin C."/>
            <person name="Murray J.W."/>
            <person name="Friesen M."/>
            <person name="Prell J."/>
        </authorList>
    </citation>
    <scope>NUCLEOTIDE SEQUENCE [LARGE SCALE GENOMIC DNA]</scope>
    <source>
        <strain evidence="6">UBT1</strain>
    </source>
</reference>
<comment type="caution">
    <text evidence="2">The sequence shown here is derived from an EMBL/GenBank/DDBJ whole genome shotgun (WGS) entry which is preliminary data.</text>
</comment>
<reference evidence="3" key="4">
    <citation type="submission" date="2015-04" db="EMBL/GenBank/DDBJ databases">
        <title>Physiological reanalysis, assessment of diazotrophy, and genome sequences of multiple isolates of Streptomyces thermoautotrophicus.</title>
        <authorList>
            <person name="MacKellar D.C."/>
            <person name="Lieber L."/>
            <person name="Norman J."/>
            <person name="Bolger A."/>
            <person name="Tobin C."/>
            <person name="Murray J.W."/>
            <person name="Woodward J."/>
            <person name="Friesen M."/>
            <person name="Prell J."/>
        </authorList>
    </citation>
    <scope>NUCLEOTIDE SEQUENCE [LARGE SCALE GENOMIC DNA]</scope>
    <source>
        <strain evidence="3">H1</strain>
    </source>
</reference>
<reference evidence="5" key="3">
    <citation type="submission" date="2015-04" db="EMBL/GenBank/DDBJ databases">
        <title>Physiological reanalysis, assessment of diazotrophy, and genome sequences of multiple isolates of Streptomyces thermoautotrophicus.</title>
        <authorList>
            <person name="MacKellar D.C."/>
            <person name="Lieber L."/>
            <person name="Norman J."/>
            <person name="Bolger A."/>
            <person name="Tobin C."/>
            <person name="Murray J.W."/>
            <person name="Chang R."/>
            <person name="Ford T."/>
            <person name="Nguyen P.Q."/>
            <person name="Woodward J."/>
            <person name="Permingeat H."/>
            <person name="Joshi N.S."/>
            <person name="Silver P.A."/>
            <person name="Usadel B."/>
            <person name="Rutherford A.W."/>
            <person name="Friesen M."/>
            <person name="Prell J."/>
        </authorList>
    </citation>
    <scope>NUCLEOTIDE SEQUENCE [LARGE SCALE GENOMIC DNA]</scope>
    <source>
        <strain evidence="5">H1</strain>
    </source>
</reference>
<evidence type="ECO:0000313" key="6">
    <source>
        <dbReference type="Proteomes" id="UP000070598"/>
    </source>
</evidence>